<sequence length="233" mass="24544">MLLNNLLPVTAVLALFTIAHVQGTTATTTSTGFATTQGTTQGTTTVTTTYGTTTQTTTATTAGASSTTTTAGVTSSPTGAPTASCYPSADKVRINALMKNMSIQLFEVEAFLNGVNVALRKAASQSSTYGNNQRFRAAQATDGLVDYAYSFTHTGNVDTFGWLEIDLQGTYPIDSVVIYNRWCGNTSDPSGCLCRLSHSALLLLDNNDQWVASEFIGDTCGRASVQVNFPCAI</sequence>
<evidence type="ECO:0000256" key="1">
    <source>
        <dbReference type="SAM" id="MobiDB-lite"/>
    </source>
</evidence>
<accession>A0ABD3NNF0</accession>
<dbReference type="InterPro" id="IPR008979">
    <property type="entry name" value="Galactose-bd-like_sf"/>
</dbReference>
<feature type="chain" id="PRO_5044850409" description="F5/8 type C domain-containing protein" evidence="2">
    <location>
        <begin position="24"/>
        <end position="233"/>
    </location>
</feature>
<keyword evidence="2" id="KW-0732">Signal</keyword>
<keyword evidence="4" id="KW-1185">Reference proteome</keyword>
<gene>
    <name evidence="3" type="ORF">ACHAWO_006586</name>
</gene>
<dbReference type="Gene3D" id="2.60.120.260">
    <property type="entry name" value="Galactose-binding domain-like"/>
    <property type="match status" value="1"/>
</dbReference>
<protein>
    <recommendedName>
        <fullName evidence="5">F5/8 type C domain-containing protein</fullName>
    </recommendedName>
</protein>
<dbReference type="EMBL" id="JALLPJ020001061">
    <property type="protein sequence ID" value="KAL3777151.1"/>
    <property type="molecule type" value="Genomic_DNA"/>
</dbReference>
<dbReference type="PANTHER" id="PTHR45713">
    <property type="entry name" value="FTP DOMAIN-CONTAINING PROTEIN"/>
    <property type="match status" value="1"/>
</dbReference>
<dbReference type="Proteomes" id="UP001530400">
    <property type="component" value="Unassembled WGS sequence"/>
</dbReference>
<evidence type="ECO:0000313" key="3">
    <source>
        <dbReference type="EMBL" id="KAL3777151.1"/>
    </source>
</evidence>
<feature type="signal peptide" evidence="2">
    <location>
        <begin position="1"/>
        <end position="23"/>
    </location>
</feature>
<proteinExistence type="predicted"/>
<evidence type="ECO:0000256" key="2">
    <source>
        <dbReference type="SAM" id="SignalP"/>
    </source>
</evidence>
<dbReference type="InterPro" id="IPR051941">
    <property type="entry name" value="BG_Antigen-Binding_Lectin"/>
</dbReference>
<dbReference type="SUPFAM" id="SSF49785">
    <property type="entry name" value="Galactose-binding domain-like"/>
    <property type="match status" value="1"/>
</dbReference>
<dbReference type="PANTHER" id="PTHR45713:SF6">
    <property type="entry name" value="F5_8 TYPE C DOMAIN-CONTAINING PROTEIN"/>
    <property type="match status" value="1"/>
</dbReference>
<feature type="region of interest" description="Disordered" evidence="1">
    <location>
        <begin position="59"/>
        <end position="82"/>
    </location>
</feature>
<reference evidence="3 4" key="1">
    <citation type="submission" date="2024-10" db="EMBL/GenBank/DDBJ databases">
        <title>Updated reference genomes for cyclostephanoid diatoms.</title>
        <authorList>
            <person name="Roberts W.R."/>
            <person name="Alverson A.J."/>
        </authorList>
    </citation>
    <scope>NUCLEOTIDE SEQUENCE [LARGE SCALE GENOMIC DNA]</scope>
    <source>
        <strain evidence="3 4">AJA010-31</strain>
    </source>
</reference>
<organism evidence="3 4">
    <name type="scientific">Cyclotella atomus</name>
    <dbReference type="NCBI Taxonomy" id="382360"/>
    <lineage>
        <taxon>Eukaryota</taxon>
        <taxon>Sar</taxon>
        <taxon>Stramenopiles</taxon>
        <taxon>Ochrophyta</taxon>
        <taxon>Bacillariophyta</taxon>
        <taxon>Coscinodiscophyceae</taxon>
        <taxon>Thalassiosirophycidae</taxon>
        <taxon>Stephanodiscales</taxon>
        <taxon>Stephanodiscaceae</taxon>
        <taxon>Cyclotella</taxon>
    </lineage>
</organism>
<evidence type="ECO:0000313" key="4">
    <source>
        <dbReference type="Proteomes" id="UP001530400"/>
    </source>
</evidence>
<name>A0ABD3NNF0_9STRA</name>
<evidence type="ECO:0008006" key="5">
    <source>
        <dbReference type="Google" id="ProtNLM"/>
    </source>
</evidence>
<dbReference type="AlphaFoldDB" id="A0ABD3NNF0"/>
<feature type="compositionally biased region" description="Low complexity" evidence="1">
    <location>
        <begin position="59"/>
        <end position="80"/>
    </location>
</feature>
<comment type="caution">
    <text evidence="3">The sequence shown here is derived from an EMBL/GenBank/DDBJ whole genome shotgun (WGS) entry which is preliminary data.</text>
</comment>